<evidence type="ECO:0000256" key="13">
    <source>
        <dbReference type="ARBA" id="ARBA00053420"/>
    </source>
</evidence>
<comment type="catalytic activity">
    <reaction evidence="12">
        <text>L-seryl-[protein] + ATP = O-phospho-L-seryl-[protein] + ADP + H(+)</text>
        <dbReference type="Rhea" id="RHEA:17989"/>
        <dbReference type="Rhea" id="RHEA-COMP:9863"/>
        <dbReference type="Rhea" id="RHEA-COMP:11604"/>
        <dbReference type="ChEBI" id="CHEBI:15378"/>
        <dbReference type="ChEBI" id="CHEBI:29999"/>
        <dbReference type="ChEBI" id="CHEBI:30616"/>
        <dbReference type="ChEBI" id="CHEBI:83421"/>
        <dbReference type="ChEBI" id="CHEBI:456216"/>
        <dbReference type="EC" id="2.7.11.1"/>
    </reaction>
</comment>
<dbReference type="Proteomes" id="UP001501920">
    <property type="component" value="Chromosome 27"/>
</dbReference>
<comment type="similarity">
    <text evidence="1">Belongs to the protein kinase superfamily. AGC Ser/Thr protein kinase family.</text>
</comment>
<sequence>MAVTEARCDLTYCRMRGIVSVLTAFIKERKMGLNDFIQKLDVNANFCLTSPRSSLAEETQIKPSDFDYLKIIGKGSFGKVLLARHKETEQYYAVKVLQKKIILKKKEQKHIMAERSVLMKNIKHPFLVGLHYSFQTTDKLYFVLDYINGGELFYHLQRERVFLEPRARFYAAEIASALGYLHSLHIVYRYDLKPENILLDSQGHIVLTDFGLCKEGLEPNGTTTTFCGTPEYLAPEVLQKQAYDRTVDWWCLGSVLYEMLYGLPPFYSRNTAEMYNNILHKSLVLKPNVSNAGRELLEGLLQKDRTKRLGVKDDFLELKYHSFFSPINWDDLMARKITPPFVPSVTGPTDLRHFDPEFTHLPVSTSLFNTDNLHVTSSIREAAGAFPGFSYGPPADLTFQ</sequence>
<evidence type="ECO:0000256" key="3">
    <source>
        <dbReference type="ARBA" id="ARBA00022527"/>
    </source>
</evidence>
<dbReference type="PROSITE" id="PS50011">
    <property type="entry name" value="PROTEIN_KINASE_DOM"/>
    <property type="match status" value="1"/>
</dbReference>
<evidence type="ECO:0000256" key="5">
    <source>
        <dbReference type="ARBA" id="ARBA00022679"/>
    </source>
</evidence>
<dbReference type="SMART" id="SM00220">
    <property type="entry name" value="S_TKc"/>
    <property type="match status" value="1"/>
</dbReference>
<accession>A0AAR2KXW1</accession>
<dbReference type="InterPro" id="IPR017441">
    <property type="entry name" value="Protein_kinase_ATP_BS"/>
</dbReference>
<dbReference type="FunFam" id="3.30.200.20:FF:000030">
    <property type="entry name" value="Non-specific serine/threonine protein kinase"/>
    <property type="match status" value="1"/>
</dbReference>
<dbReference type="GO" id="GO:0004674">
    <property type="term" value="F:protein serine/threonine kinase activity"/>
    <property type="evidence" value="ECO:0007669"/>
    <property type="project" value="UniProtKB-KW"/>
</dbReference>
<dbReference type="InterPro" id="IPR017892">
    <property type="entry name" value="Pkinase_C"/>
</dbReference>
<dbReference type="AlphaFoldDB" id="A0AAR2KXW1"/>
<keyword evidence="6 14" id="KW-0547">Nucleotide-binding</keyword>
<evidence type="ECO:0000259" key="15">
    <source>
        <dbReference type="PROSITE" id="PS50011"/>
    </source>
</evidence>
<evidence type="ECO:0000256" key="2">
    <source>
        <dbReference type="ARBA" id="ARBA00012513"/>
    </source>
</evidence>
<comment type="catalytic activity">
    <reaction evidence="11">
        <text>L-threonyl-[protein] + ATP = O-phospho-L-threonyl-[protein] + ADP + H(+)</text>
        <dbReference type="Rhea" id="RHEA:46608"/>
        <dbReference type="Rhea" id="RHEA-COMP:11060"/>
        <dbReference type="Rhea" id="RHEA-COMP:11605"/>
        <dbReference type="ChEBI" id="CHEBI:15378"/>
        <dbReference type="ChEBI" id="CHEBI:30013"/>
        <dbReference type="ChEBI" id="CHEBI:30616"/>
        <dbReference type="ChEBI" id="CHEBI:61977"/>
        <dbReference type="ChEBI" id="CHEBI:456216"/>
        <dbReference type="EC" id="2.7.11.1"/>
    </reaction>
</comment>
<reference evidence="17" key="3">
    <citation type="submission" date="2025-09" db="UniProtKB">
        <authorList>
            <consortium name="Ensembl"/>
        </authorList>
    </citation>
    <scope>IDENTIFICATION</scope>
</reference>
<dbReference type="PROSITE" id="PS51285">
    <property type="entry name" value="AGC_KINASE_CTER"/>
    <property type="match status" value="1"/>
</dbReference>
<dbReference type="InterPro" id="IPR011009">
    <property type="entry name" value="Kinase-like_dom_sf"/>
</dbReference>
<dbReference type="GO" id="GO:0005524">
    <property type="term" value="F:ATP binding"/>
    <property type="evidence" value="ECO:0007669"/>
    <property type="project" value="UniProtKB-UniRule"/>
</dbReference>
<dbReference type="SUPFAM" id="SSF56112">
    <property type="entry name" value="Protein kinase-like (PK-like)"/>
    <property type="match status" value="1"/>
</dbReference>
<dbReference type="CDD" id="cd05575">
    <property type="entry name" value="STKc_SGK"/>
    <property type="match status" value="1"/>
</dbReference>
<evidence type="ECO:0000256" key="7">
    <source>
        <dbReference type="ARBA" id="ARBA00022777"/>
    </source>
</evidence>
<dbReference type="Ensembl" id="ENSPNAT00000063611.1">
    <property type="protein sequence ID" value="ENSPNAP00000067319.1"/>
    <property type="gene ID" value="ENSPNAG00000003193.2"/>
</dbReference>
<evidence type="ECO:0000313" key="18">
    <source>
        <dbReference type="Proteomes" id="UP001501920"/>
    </source>
</evidence>
<dbReference type="PANTHER" id="PTHR24351">
    <property type="entry name" value="RIBOSOMAL PROTEIN S6 KINASE"/>
    <property type="match status" value="1"/>
</dbReference>
<dbReference type="InterPro" id="IPR000961">
    <property type="entry name" value="AGC-kinase_C"/>
</dbReference>
<evidence type="ECO:0000256" key="10">
    <source>
        <dbReference type="ARBA" id="ARBA00042467"/>
    </source>
</evidence>
<dbReference type="InterPro" id="IPR000719">
    <property type="entry name" value="Prot_kinase_dom"/>
</dbReference>
<name>A0AAR2KXW1_PYGNA</name>
<evidence type="ECO:0000256" key="11">
    <source>
        <dbReference type="ARBA" id="ARBA00047899"/>
    </source>
</evidence>
<feature type="binding site" evidence="14">
    <location>
        <position position="104"/>
    </location>
    <ligand>
        <name>ATP</name>
        <dbReference type="ChEBI" id="CHEBI:30616"/>
    </ligand>
</feature>
<dbReference type="Pfam" id="PF00433">
    <property type="entry name" value="Pkinase_C"/>
    <property type="match status" value="1"/>
</dbReference>
<evidence type="ECO:0000313" key="17">
    <source>
        <dbReference type="Ensembl" id="ENSPNAP00000067319.1"/>
    </source>
</evidence>
<reference evidence="17" key="2">
    <citation type="submission" date="2025-08" db="UniProtKB">
        <authorList>
            <consortium name="Ensembl"/>
        </authorList>
    </citation>
    <scope>IDENTIFICATION</scope>
</reference>
<feature type="domain" description="AGC-kinase C-terminal" evidence="16">
    <location>
        <begin position="325"/>
        <end position="400"/>
    </location>
</feature>
<dbReference type="GeneTree" id="ENSGT00940000164496"/>
<evidence type="ECO:0000256" key="4">
    <source>
        <dbReference type="ARBA" id="ARBA00022553"/>
    </source>
</evidence>
<evidence type="ECO:0000259" key="16">
    <source>
        <dbReference type="PROSITE" id="PS51285"/>
    </source>
</evidence>
<dbReference type="EC" id="2.7.11.1" evidence="2"/>
<keyword evidence="18" id="KW-1185">Reference proteome</keyword>
<organism evidence="17 18">
    <name type="scientific">Pygocentrus nattereri</name>
    <name type="common">Red-bellied piranha</name>
    <dbReference type="NCBI Taxonomy" id="42514"/>
    <lineage>
        <taxon>Eukaryota</taxon>
        <taxon>Metazoa</taxon>
        <taxon>Chordata</taxon>
        <taxon>Craniata</taxon>
        <taxon>Vertebrata</taxon>
        <taxon>Euteleostomi</taxon>
        <taxon>Actinopterygii</taxon>
        <taxon>Neopterygii</taxon>
        <taxon>Teleostei</taxon>
        <taxon>Ostariophysi</taxon>
        <taxon>Characiformes</taxon>
        <taxon>Characoidei</taxon>
        <taxon>Pygocentrus</taxon>
    </lineage>
</organism>
<reference evidence="17 18" key="1">
    <citation type="submission" date="2020-10" db="EMBL/GenBank/DDBJ databases">
        <title>Pygocentrus nattereri (red-bellied piranha) genome, fPygNat1, primary haplotype.</title>
        <authorList>
            <person name="Myers G."/>
            <person name="Meyer A."/>
            <person name="Karagic N."/>
            <person name="Pippel M."/>
            <person name="Winkler S."/>
            <person name="Tracey A."/>
            <person name="Wood J."/>
            <person name="Formenti G."/>
            <person name="Howe K."/>
            <person name="Fedrigo O."/>
            <person name="Jarvis E.D."/>
        </authorList>
    </citation>
    <scope>NUCLEOTIDE SEQUENCE [LARGE SCALE GENOMIC DNA]</scope>
</reference>
<dbReference type="SMART" id="SM00133">
    <property type="entry name" value="S_TK_X"/>
    <property type="match status" value="1"/>
</dbReference>
<evidence type="ECO:0000256" key="1">
    <source>
        <dbReference type="ARBA" id="ARBA00009903"/>
    </source>
</evidence>
<evidence type="ECO:0000256" key="12">
    <source>
        <dbReference type="ARBA" id="ARBA00048679"/>
    </source>
</evidence>
<keyword evidence="3" id="KW-0723">Serine/threonine-protein kinase</keyword>
<evidence type="ECO:0000256" key="8">
    <source>
        <dbReference type="ARBA" id="ARBA00022840"/>
    </source>
</evidence>
<dbReference type="FunFam" id="1.10.510.10:FF:000065">
    <property type="entry name" value="Non-specific serine/threonine protein kinase"/>
    <property type="match status" value="1"/>
</dbReference>
<keyword evidence="8 14" id="KW-0067">ATP-binding</keyword>
<dbReference type="Pfam" id="PF00069">
    <property type="entry name" value="Pkinase"/>
    <property type="match status" value="1"/>
</dbReference>
<dbReference type="Gene3D" id="3.30.200.20">
    <property type="entry name" value="Phosphorylase Kinase, domain 1"/>
    <property type="match status" value="1"/>
</dbReference>
<keyword evidence="5" id="KW-0808">Transferase</keyword>
<comment type="function">
    <text evidence="13">Protein kinase that may play an important role in cellular stress response. May be involved in the regulation of processes such as cell survival, neuronal excitability and renal sodium excretion.</text>
</comment>
<evidence type="ECO:0000256" key="14">
    <source>
        <dbReference type="PROSITE-ProRule" id="PRU10141"/>
    </source>
</evidence>
<dbReference type="PROSITE" id="PS00107">
    <property type="entry name" value="PROTEIN_KINASE_ATP"/>
    <property type="match status" value="1"/>
</dbReference>
<keyword evidence="7" id="KW-0418">Kinase</keyword>
<keyword evidence="4" id="KW-0597">Phosphoprotein</keyword>
<feature type="domain" description="Protein kinase" evidence="15">
    <location>
        <begin position="66"/>
        <end position="324"/>
    </location>
</feature>
<evidence type="ECO:0000256" key="6">
    <source>
        <dbReference type="ARBA" id="ARBA00022741"/>
    </source>
</evidence>
<protein>
    <recommendedName>
        <fullName evidence="9">Serine/threonine-protein kinase Sgk1</fullName>
        <ecNumber evidence="2">2.7.11.1</ecNumber>
    </recommendedName>
    <alternativeName>
        <fullName evidence="10">Serum/glucocorticoid-regulated kinase 1</fullName>
    </alternativeName>
</protein>
<proteinExistence type="inferred from homology"/>
<dbReference type="Gene3D" id="1.10.510.10">
    <property type="entry name" value="Transferase(Phosphotransferase) domain 1"/>
    <property type="match status" value="1"/>
</dbReference>
<evidence type="ECO:0000256" key="9">
    <source>
        <dbReference type="ARBA" id="ARBA00041082"/>
    </source>
</evidence>